<dbReference type="OrthoDB" id="322139at2759"/>
<proteinExistence type="predicted"/>
<organism evidence="2 3">
    <name type="scientific">Stentor coeruleus</name>
    <dbReference type="NCBI Taxonomy" id="5963"/>
    <lineage>
        <taxon>Eukaryota</taxon>
        <taxon>Sar</taxon>
        <taxon>Alveolata</taxon>
        <taxon>Ciliophora</taxon>
        <taxon>Postciliodesmatophora</taxon>
        <taxon>Heterotrichea</taxon>
        <taxon>Heterotrichida</taxon>
        <taxon>Stentoridae</taxon>
        <taxon>Stentor</taxon>
    </lineage>
</organism>
<evidence type="ECO:0000313" key="3">
    <source>
        <dbReference type="Proteomes" id="UP000187209"/>
    </source>
</evidence>
<protein>
    <submittedName>
        <fullName evidence="2">Uncharacterized protein</fullName>
    </submittedName>
</protein>
<feature type="transmembrane region" description="Helical" evidence="1">
    <location>
        <begin position="12"/>
        <end position="33"/>
    </location>
</feature>
<keyword evidence="1" id="KW-0472">Membrane</keyword>
<keyword evidence="1" id="KW-1133">Transmembrane helix</keyword>
<name>A0A1R2CW96_9CILI</name>
<evidence type="ECO:0000256" key="1">
    <source>
        <dbReference type="SAM" id="Phobius"/>
    </source>
</evidence>
<dbReference type="Proteomes" id="UP000187209">
    <property type="component" value="Unassembled WGS sequence"/>
</dbReference>
<feature type="transmembrane region" description="Helical" evidence="1">
    <location>
        <begin position="122"/>
        <end position="143"/>
    </location>
</feature>
<reference evidence="2 3" key="1">
    <citation type="submission" date="2016-11" db="EMBL/GenBank/DDBJ databases">
        <title>The macronuclear genome of Stentor coeruleus: a giant cell with tiny introns.</title>
        <authorList>
            <person name="Slabodnick M."/>
            <person name="Ruby J.G."/>
            <person name="Reiff S.B."/>
            <person name="Swart E.C."/>
            <person name="Gosai S."/>
            <person name="Prabakaran S."/>
            <person name="Witkowska E."/>
            <person name="Larue G.E."/>
            <person name="Fisher S."/>
            <person name="Freeman R.M."/>
            <person name="Gunawardena J."/>
            <person name="Chu W."/>
            <person name="Stover N.A."/>
            <person name="Gregory B.D."/>
            <person name="Nowacki M."/>
            <person name="Derisi J."/>
            <person name="Roy S.W."/>
            <person name="Marshall W.F."/>
            <person name="Sood P."/>
        </authorList>
    </citation>
    <scope>NUCLEOTIDE SEQUENCE [LARGE SCALE GENOMIC DNA]</scope>
    <source>
        <strain evidence="2">WM001</strain>
    </source>
</reference>
<feature type="transmembrane region" description="Helical" evidence="1">
    <location>
        <begin position="53"/>
        <end position="73"/>
    </location>
</feature>
<accession>A0A1R2CW96</accession>
<comment type="caution">
    <text evidence="2">The sequence shown here is derived from an EMBL/GenBank/DDBJ whole genome shotgun (WGS) entry which is preliminary data.</text>
</comment>
<sequence>MTKFTLEQFMHYSSLLVLGILYMNFIGVCVFSITCGSYIPTLSYLATFRTHDVIVVLALTLFAFTLVPVFISFHIKTYGALSLDEVVFMILLEIAIFTLAIMEGLIDESNGIEFNPVDNLHHFLSITLCIITITWIYYALNFIEIAERSGGERDKLYICWTVYKVGVVFAFLTLYEWHFGYTIYNNILTNPFVESLCEWTLITIAIRFPVLLSKPLNYSIKFSSKDKN</sequence>
<gene>
    <name evidence="2" type="ORF">SteCoe_3847</name>
</gene>
<dbReference type="AlphaFoldDB" id="A0A1R2CW96"/>
<evidence type="ECO:0000313" key="2">
    <source>
        <dbReference type="EMBL" id="OMJ93265.1"/>
    </source>
</evidence>
<keyword evidence="1" id="KW-0812">Transmembrane</keyword>
<feature type="transmembrane region" description="Helical" evidence="1">
    <location>
        <begin position="155"/>
        <end position="175"/>
    </location>
</feature>
<feature type="transmembrane region" description="Helical" evidence="1">
    <location>
        <begin position="85"/>
        <end position="102"/>
    </location>
</feature>
<dbReference type="EMBL" id="MPUH01000046">
    <property type="protein sequence ID" value="OMJ93265.1"/>
    <property type="molecule type" value="Genomic_DNA"/>
</dbReference>
<keyword evidence="3" id="KW-1185">Reference proteome</keyword>